<dbReference type="Pfam" id="PF08818">
    <property type="entry name" value="DUF1801"/>
    <property type="match status" value="1"/>
</dbReference>
<dbReference type="Proteomes" id="UP000480350">
    <property type="component" value="Unassembled WGS sequence"/>
</dbReference>
<dbReference type="AlphaFoldDB" id="A0A7C9IGB1"/>
<evidence type="ECO:0000313" key="2">
    <source>
        <dbReference type="EMBL" id="MXQ07807.1"/>
    </source>
</evidence>
<dbReference type="InterPro" id="IPR014922">
    <property type="entry name" value="YdhG-like"/>
</dbReference>
<protein>
    <submittedName>
        <fullName evidence="2">DUF1801 domain-containing protein</fullName>
    </submittedName>
</protein>
<reference evidence="2 3" key="2">
    <citation type="submission" date="2020-03" db="EMBL/GenBank/DDBJ databases">
        <title>Kangsaoukella pontilimi gen. nov., sp. nov., a new member of the family Rhodobacteraceae isolated from a tidal mudflat.</title>
        <authorList>
            <person name="Kim I.S."/>
        </authorList>
    </citation>
    <scope>NUCLEOTIDE SEQUENCE [LARGE SCALE GENOMIC DNA]</scope>
    <source>
        <strain evidence="2 3">GH1-50</strain>
    </source>
</reference>
<sequence length="129" mass="14644">MLAPIAALTDDTRKQDALALDALFREVTGFQPRLWGEKIGYGKYHYRYDSGREGDWLATGFGIGKREFSIYILPGYTEFPSLAARLGPHRRGKSCWYVKRMDEIDTEALADLIRSGLDDLAKTWPVEPT</sequence>
<gene>
    <name evidence="2" type="ORF">GQ651_08100</name>
</gene>
<organism evidence="2 3">
    <name type="scientific">Kangsaoukella pontilimi</name>
    <dbReference type="NCBI Taxonomy" id="2691042"/>
    <lineage>
        <taxon>Bacteria</taxon>
        <taxon>Pseudomonadati</taxon>
        <taxon>Pseudomonadota</taxon>
        <taxon>Alphaproteobacteria</taxon>
        <taxon>Rhodobacterales</taxon>
        <taxon>Paracoccaceae</taxon>
        <taxon>Kangsaoukella</taxon>
    </lineage>
</organism>
<feature type="domain" description="YdhG-like" evidence="1">
    <location>
        <begin position="13"/>
        <end position="114"/>
    </location>
</feature>
<name>A0A7C9IGB1_9RHOB</name>
<evidence type="ECO:0000259" key="1">
    <source>
        <dbReference type="Pfam" id="PF08818"/>
    </source>
</evidence>
<evidence type="ECO:0000313" key="3">
    <source>
        <dbReference type="Proteomes" id="UP000480350"/>
    </source>
</evidence>
<reference evidence="2 3" key="1">
    <citation type="submission" date="2019-12" db="EMBL/GenBank/DDBJ databases">
        <authorList>
            <person name="Lee S.D."/>
        </authorList>
    </citation>
    <scope>NUCLEOTIDE SEQUENCE [LARGE SCALE GENOMIC DNA]</scope>
    <source>
        <strain evidence="2 3">GH1-50</strain>
    </source>
</reference>
<accession>A0A7C9IGB1</accession>
<proteinExistence type="predicted"/>
<comment type="caution">
    <text evidence="2">The sequence shown here is derived from an EMBL/GenBank/DDBJ whole genome shotgun (WGS) entry which is preliminary data.</text>
</comment>
<dbReference type="RefSeq" id="WP_160763663.1">
    <property type="nucleotide sequence ID" value="NZ_WUPT01000001.1"/>
</dbReference>
<dbReference type="EMBL" id="WUPT01000001">
    <property type="protein sequence ID" value="MXQ07807.1"/>
    <property type="molecule type" value="Genomic_DNA"/>
</dbReference>
<keyword evidence="3" id="KW-1185">Reference proteome</keyword>
<dbReference type="SUPFAM" id="SSF159888">
    <property type="entry name" value="YdhG-like"/>
    <property type="match status" value="1"/>
</dbReference>